<keyword evidence="7" id="KW-0963">Cytoplasm</keyword>
<organism evidence="8 9">
    <name type="scientific">Ornithinibacillus salinisoli</name>
    <dbReference type="NCBI Taxonomy" id="1848459"/>
    <lineage>
        <taxon>Bacteria</taxon>
        <taxon>Bacillati</taxon>
        <taxon>Bacillota</taxon>
        <taxon>Bacilli</taxon>
        <taxon>Bacillales</taxon>
        <taxon>Bacillaceae</taxon>
        <taxon>Ornithinibacillus</taxon>
    </lineage>
</organism>
<comment type="similarity">
    <text evidence="7">Belongs to the shikimate kinase family.</text>
</comment>
<comment type="pathway">
    <text evidence="7">Metabolic intermediate biosynthesis; chorismate biosynthesis; chorismate from D-erythrose 4-phosphate and phosphoenolpyruvate: step 5/7.</text>
</comment>
<feature type="binding site" evidence="7">
    <location>
        <position position="33"/>
    </location>
    <ligand>
        <name>substrate</name>
    </ligand>
</feature>
<evidence type="ECO:0000313" key="8">
    <source>
        <dbReference type="EMBL" id="MFD2045993.1"/>
    </source>
</evidence>
<comment type="caution">
    <text evidence="8">The sequence shown here is derived from an EMBL/GenBank/DDBJ whole genome shotgun (WGS) entry which is preliminary data.</text>
</comment>
<dbReference type="CDD" id="cd00464">
    <property type="entry name" value="SK"/>
    <property type="match status" value="1"/>
</dbReference>
<dbReference type="EC" id="2.7.1.71" evidence="7"/>
<evidence type="ECO:0000256" key="4">
    <source>
        <dbReference type="ARBA" id="ARBA00022777"/>
    </source>
</evidence>
<dbReference type="PANTHER" id="PTHR21087:SF16">
    <property type="entry name" value="SHIKIMATE KINASE 1, CHLOROPLASTIC"/>
    <property type="match status" value="1"/>
</dbReference>
<keyword evidence="3 7" id="KW-0547">Nucleotide-binding</keyword>
<comment type="subunit">
    <text evidence="7">Monomer.</text>
</comment>
<feature type="binding site" evidence="7">
    <location>
        <position position="57"/>
    </location>
    <ligand>
        <name>substrate</name>
    </ligand>
</feature>
<feature type="binding site" evidence="7">
    <location>
        <position position="131"/>
    </location>
    <ligand>
        <name>substrate</name>
    </ligand>
</feature>
<accession>A0ABW4W2S5</accession>
<keyword evidence="7" id="KW-0460">Magnesium</keyword>
<dbReference type="PANTHER" id="PTHR21087">
    <property type="entry name" value="SHIKIMATE KINASE"/>
    <property type="match status" value="1"/>
</dbReference>
<dbReference type="PRINTS" id="PR01100">
    <property type="entry name" value="SHIKIMTKNASE"/>
</dbReference>
<dbReference type="InterPro" id="IPR000623">
    <property type="entry name" value="Shikimate_kinase/TSH1"/>
</dbReference>
<dbReference type="InterPro" id="IPR027417">
    <property type="entry name" value="P-loop_NTPase"/>
</dbReference>
<name>A0ABW4W2S5_9BACI</name>
<evidence type="ECO:0000256" key="2">
    <source>
        <dbReference type="ARBA" id="ARBA00022679"/>
    </source>
</evidence>
<reference evidence="9" key="1">
    <citation type="journal article" date="2019" name="Int. J. Syst. Evol. Microbiol.">
        <title>The Global Catalogue of Microorganisms (GCM) 10K type strain sequencing project: providing services to taxonomists for standard genome sequencing and annotation.</title>
        <authorList>
            <consortium name="The Broad Institute Genomics Platform"/>
            <consortium name="The Broad Institute Genome Sequencing Center for Infectious Disease"/>
            <person name="Wu L."/>
            <person name="Ma J."/>
        </authorList>
    </citation>
    <scope>NUCLEOTIDE SEQUENCE [LARGE SCALE GENOMIC DNA]</scope>
    <source>
        <strain evidence="9">R28</strain>
    </source>
</reference>
<dbReference type="HAMAP" id="MF_00109">
    <property type="entry name" value="Shikimate_kinase"/>
    <property type="match status" value="1"/>
</dbReference>
<dbReference type="Proteomes" id="UP001597383">
    <property type="component" value="Unassembled WGS sequence"/>
</dbReference>
<evidence type="ECO:0000256" key="3">
    <source>
        <dbReference type="ARBA" id="ARBA00022741"/>
    </source>
</evidence>
<feature type="binding site" evidence="7">
    <location>
        <position position="114"/>
    </location>
    <ligand>
        <name>ATP</name>
        <dbReference type="ChEBI" id="CHEBI:30616"/>
    </ligand>
</feature>
<feature type="binding site" evidence="7">
    <location>
        <position position="15"/>
    </location>
    <ligand>
        <name>Mg(2+)</name>
        <dbReference type="ChEBI" id="CHEBI:18420"/>
    </ligand>
</feature>
<comment type="function">
    <text evidence="7">Catalyzes the specific phosphorylation of the 3-hydroxyl group of shikimic acid using ATP as a cosubstrate.</text>
</comment>
<keyword evidence="6 7" id="KW-0057">Aromatic amino acid biosynthesis</keyword>
<dbReference type="SUPFAM" id="SSF52540">
    <property type="entry name" value="P-loop containing nucleoside triphosphate hydrolases"/>
    <property type="match status" value="1"/>
</dbReference>
<evidence type="ECO:0000313" key="9">
    <source>
        <dbReference type="Proteomes" id="UP001597383"/>
    </source>
</evidence>
<keyword evidence="2 7" id="KW-0808">Transferase</keyword>
<keyword evidence="9" id="KW-1185">Reference proteome</keyword>
<comment type="caution">
    <text evidence="7">Lacks conserved residue(s) required for the propagation of feature annotation.</text>
</comment>
<evidence type="ECO:0000256" key="5">
    <source>
        <dbReference type="ARBA" id="ARBA00022840"/>
    </source>
</evidence>
<keyword evidence="1 7" id="KW-0028">Amino-acid biosynthesis</keyword>
<evidence type="ECO:0000256" key="7">
    <source>
        <dbReference type="HAMAP-Rule" id="MF_00109"/>
    </source>
</evidence>
<comment type="cofactor">
    <cofactor evidence="7">
        <name>Mg(2+)</name>
        <dbReference type="ChEBI" id="CHEBI:18420"/>
    </cofactor>
    <text evidence="7">Binds 1 Mg(2+) ion per subunit.</text>
</comment>
<dbReference type="EMBL" id="JBHUHQ010000021">
    <property type="protein sequence ID" value="MFD2045993.1"/>
    <property type="molecule type" value="Genomic_DNA"/>
</dbReference>
<keyword evidence="7" id="KW-0479">Metal-binding</keyword>
<dbReference type="Pfam" id="PF01202">
    <property type="entry name" value="SKI"/>
    <property type="match status" value="1"/>
</dbReference>
<feature type="binding site" evidence="7">
    <location>
        <position position="76"/>
    </location>
    <ligand>
        <name>substrate</name>
    </ligand>
</feature>
<evidence type="ECO:0000256" key="1">
    <source>
        <dbReference type="ARBA" id="ARBA00022605"/>
    </source>
</evidence>
<comment type="subcellular location">
    <subcellularLocation>
        <location evidence="7">Cytoplasm</location>
    </subcellularLocation>
</comment>
<dbReference type="InterPro" id="IPR031322">
    <property type="entry name" value="Shikimate/glucono_kinase"/>
</dbReference>
<dbReference type="Gene3D" id="3.40.50.300">
    <property type="entry name" value="P-loop containing nucleotide triphosphate hydrolases"/>
    <property type="match status" value="1"/>
</dbReference>
<sequence>MECIYLIGFMGSGKSTIGKLLSRVLDVPFMDTDEYIVEKNQMKINDIFEKEGEIAFRNYESQALKASKSGVISTGGGIVENEDNMKWMKQNGVIVYLQTSFEEISNRLKEDPTRPLWNKRIKERHELFHQRCNMYSKCADYIVTTDKKSVENIVDDIKERIYE</sequence>
<evidence type="ECO:0000256" key="6">
    <source>
        <dbReference type="ARBA" id="ARBA00023141"/>
    </source>
</evidence>
<keyword evidence="5 7" id="KW-0067">ATP-binding</keyword>
<comment type="catalytic activity">
    <reaction evidence="7">
        <text>shikimate + ATP = 3-phosphoshikimate + ADP + H(+)</text>
        <dbReference type="Rhea" id="RHEA:13121"/>
        <dbReference type="ChEBI" id="CHEBI:15378"/>
        <dbReference type="ChEBI" id="CHEBI:30616"/>
        <dbReference type="ChEBI" id="CHEBI:36208"/>
        <dbReference type="ChEBI" id="CHEBI:145989"/>
        <dbReference type="ChEBI" id="CHEBI:456216"/>
        <dbReference type="EC" id="2.7.1.71"/>
    </reaction>
</comment>
<keyword evidence="4 7" id="KW-0418">Kinase</keyword>
<gene>
    <name evidence="7" type="primary">aroK</name>
    <name evidence="8" type="ORF">ACFSJF_17075</name>
</gene>
<dbReference type="GO" id="GO:0016301">
    <property type="term" value="F:kinase activity"/>
    <property type="evidence" value="ECO:0007669"/>
    <property type="project" value="UniProtKB-KW"/>
</dbReference>
<proteinExistence type="inferred from homology"/>
<feature type="binding site" evidence="7">
    <location>
        <begin position="11"/>
        <end position="16"/>
    </location>
    <ligand>
        <name>ATP</name>
        <dbReference type="ChEBI" id="CHEBI:30616"/>
    </ligand>
</feature>
<dbReference type="RefSeq" id="WP_377557068.1">
    <property type="nucleotide sequence ID" value="NZ_JBHUHQ010000021.1"/>
</dbReference>
<protein>
    <recommendedName>
        <fullName evidence="7">Shikimate kinase</fullName>
        <shortName evidence="7">SK</shortName>
        <ecNumber evidence="7">2.7.1.71</ecNumber>
    </recommendedName>
</protein>